<reference evidence="1 2" key="1">
    <citation type="submission" date="2016-10" db="EMBL/GenBank/DDBJ databases">
        <authorList>
            <person name="de Groot N.N."/>
        </authorList>
    </citation>
    <scope>NUCLEOTIDE SEQUENCE [LARGE SCALE GENOMIC DNA]</scope>
    <source>
        <strain evidence="1 2">CGMCC 1.9157</strain>
    </source>
</reference>
<sequence>MISYASNCLPLKSSFDFRFSFSAIALRIRCSFNKSEHLLTLVYQNKCPRPGSPSGDTFIHAKSIGVYIKPNNLGRPVVKIGK</sequence>
<evidence type="ECO:0000313" key="2">
    <source>
        <dbReference type="Proteomes" id="UP000199236"/>
    </source>
</evidence>
<dbReference type="Proteomes" id="UP000199236">
    <property type="component" value="Unassembled WGS sequence"/>
</dbReference>
<dbReference type="AlphaFoldDB" id="A0A1I5MXP1"/>
<accession>A0A1I5MXP1</accession>
<gene>
    <name evidence="1" type="ORF">SAMN04488056_1245</name>
</gene>
<name>A0A1I5MXP1_9HYPH</name>
<evidence type="ECO:0000313" key="1">
    <source>
        <dbReference type="EMBL" id="SFP14127.1"/>
    </source>
</evidence>
<organism evidence="1 2">
    <name type="scientific">Cohaesibacter marisflavi</name>
    <dbReference type="NCBI Taxonomy" id="655353"/>
    <lineage>
        <taxon>Bacteria</taxon>
        <taxon>Pseudomonadati</taxon>
        <taxon>Pseudomonadota</taxon>
        <taxon>Alphaproteobacteria</taxon>
        <taxon>Hyphomicrobiales</taxon>
        <taxon>Cohaesibacteraceae</taxon>
    </lineage>
</organism>
<protein>
    <submittedName>
        <fullName evidence="1">Uncharacterized protein</fullName>
    </submittedName>
</protein>
<proteinExistence type="predicted"/>
<keyword evidence="2" id="KW-1185">Reference proteome</keyword>
<dbReference type="EMBL" id="FOVR01000024">
    <property type="protein sequence ID" value="SFP14127.1"/>
    <property type="molecule type" value="Genomic_DNA"/>
</dbReference>